<reference evidence="1" key="1">
    <citation type="submission" date="2022-04" db="EMBL/GenBank/DDBJ databases">
        <title>Genome of the entomopathogenic fungus Entomophthora muscae.</title>
        <authorList>
            <person name="Elya C."/>
            <person name="Lovett B.R."/>
            <person name="Lee E."/>
            <person name="Macias A.M."/>
            <person name="Hajek A.E."/>
            <person name="De Bivort B.L."/>
            <person name="Kasson M.T."/>
            <person name="De Fine Licht H.H."/>
            <person name="Stajich J.E."/>
        </authorList>
    </citation>
    <scope>NUCLEOTIDE SEQUENCE</scope>
    <source>
        <strain evidence="1">Berkeley</strain>
    </source>
</reference>
<evidence type="ECO:0000313" key="2">
    <source>
        <dbReference type="Proteomes" id="UP001165960"/>
    </source>
</evidence>
<comment type="caution">
    <text evidence="1">The sequence shown here is derived from an EMBL/GenBank/DDBJ whole genome shotgun (WGS) entry which is preliminary data.</text>
</comment>
<gene>
    <name evidence="1" type="ORF">DSO57_1034667</name>
</gene>
<dbReference type="EMBL" id="QTSX02003132">
    <property type="protein sequence ID" value="KAJ9071668.1"/>
    <property type="molecule type" value="Genomic_DNA"/>
</dbReference>
<name>A0ACC2TAL2_9FUNG</name>
<accession>A0ACC2TAL2</accession>
<organism evidence="1 2">
    <name type="scientific">Entomophthora muscae</name>
    <dbReference type="NCBI Taxonomy" id="34485"/>
    <lineage>
        <taxon>Eukaryota</taxon>
        <taxon>Fungi</taxon>
        <taxon>Fungi incertae sedis</taxon>
        <taxon>Zoopagomycota</taxon>
        <taxon>Entomophthoromycotina</taxon>
        <taxon>Entomophthoromycetes</taxon>
        <taxon>Entomophthorales</taxon>
        <taxon>Entomophthoraceae</taxon>
        <taxon>Entomophthora</taxon>
    </lineage>
</organism>
<evidence type="ECO:0000313" key="1">
    <source>
        <dbReference type="EMBL" id="KAJ9071668.1"/>
    </source>
</evidence>
<proteinExistence type="predicted"/>
<keyword evidence="2" id="KW-1185">Reference proteome</keyword>
<sequence length="262" mass="29065">MSTVLETYQSQPIKSCHTNPHQFKFSPAANWIPLSHLLTSQTQAVSLEISKTSRNFLKKFSSKVLKFAPLVSSGALRSCLTSKTTAYVKNYISILVLKTLELNPGPLEMTCANQDGQVPSSLSVDSNPGPQKMPYTNQDRKRPANLFNHRLELLNYSATHQIVKGDSPNGHQITASLVPLRTQTYAEVVACLKRLRQGVRIDNFLPIETQAQGQDLNPDPESLRLPALRTKGLPACIFLGLSPCKLKPRMMAQMVKQAKPKE</sequence>
<dbReference type="Proteomes" id="UP001165960">
    <property type="component" value="Unassembled WGS sequence"/>
</dbReference>
<protein>
    <submittedName>
        <fullName evidence="1">Uncharacterized protein</fullName>
    </submittedName>
</protein>